<evidence type="ECO:0000313" key="14">
    <source>
        <dbReference type="Proteomes" id="UP000000812"/>
    </source>
</evidence>
<evidence type="ECO:0008006" key="15">
    <source>
        <dbReference type="Google" id="ProtNLM"/>
    </source>
</evidence>
<dbReference type="CDD" id="cd04590">
    <property type="entry name" value="CBS_pair_CorC_HlyC_assoc"/>
    <property type="match status" value="1"/>
</dbReference>
<feature type="transmembrane region" description="Helical" evidence="10">
    <location>
        <begin position="147"/>
        <end position="170"/>
    </location>
</feature>
<evidence type="ECO:0000256" key="8">
    <source>
        <dbReference type="PROSITE-ProRule" id="PRU00703"/>
    </source>
</evidence>
<organism evidence="13 14">
    <name type="scientific">Xylella fastidiosa (strain 9a5c)</name>
    <dbReference type="NCBI Taxonomy" id="160492"/>
    <lineage>
        <taxon>Bacteria</taxon>
        <taxon>Pseudomonadati</taxon>
        <taxon>Pseudomonadota</taxon>
        <taxon>Gammaproteobacteria</taxon>
        <taxon>Lysobacterales</taxon>
        <taxon>Lysobacteraceae</taxon>
        <taxon>Xylella</taxon>
    </lineage>
</organism>
<dbReference type="PANTHER" id="PTHR43099">
    <property type="entry name" value="UPF0053 PROTEIN YRKA"/>
    <property type="match status" value="1"/>
</dbReference>
<dbReference type="InterPro" id="IPR044751">
    <property type="entry name" value="Ion_transp-like_CBS"/>
</dbReference>
<dbReference type="PANTHER" id="PTHR43099:SF5">
    <property type="entry name" value="HLYC_CORC FAMILY TRANSPORTER"/>
    <property type="match status" value="1"/>
</dbReference>
<feature type="domain" description="CBS" evidence="11">
    <location>
        <begin position="293"/>
        <end position="357"/>
    </location>
</feature>
<dbReference type="InterPro" id="IPR036318">
    <property type="entry name" value="FAD-bd_PCMH-like_sf"/>
</dbReference>
<keyword evidence="6 8" id="KW-0129">CBS domain</keyword>
<evidence type="ECO:0000256" key="2">
    <source>
        <dbReference type="ARBA" id="ARBA00022475"/>
    </source>
</evidence>
<dbReference type="FunFam" id="3.30.465.10:FF:000023">
    <property type="entry name" value="Magnesium and cobalt transporter"/>
    <property type="match status" value="1"/>
</dbReference>
<evidence type="ECO:0000256" key="7">
    <source>
        <dbReference type="ARBA" id="ARBA00023136"/>
    </source>
</evidence>
<keyword evidence="7 9" id="KW-0472">Membrane</keyword>
<dbReference type="Pfam" id="PF00571">
    <property type="entry name" value="CBS"/>
    <property type="match status" value="2"/>
</dbReference>
<dbReference type="PROSITE" id="PS51846">
    <property type="entry name" value="CNNM"/>
    <property type="match status" value="1"/>
</dbReference>
<evidence type="ECO:0000259" key="12">
    <source>
        <dbReference type="PROSITE" id="PS51846"/>
    </source>
</evidence>
<feature type="domain" description="CBS" evidence="11">
    <location>
        <begin position="231"/>
        <end position="290"/>
    </location>
</feature>
<keyword evidence="4" id="KW-0677">Repeat</keyword>
<dbReference type="HOGENOM" id="CLU_015237_4_0_6"/>
<gene>
    <name evidence="13" type="ordered locus">XF_1280</name>
</gene>
<dbReference type="Gene3D" id="3.30.465.10">
    <property type="match status" value="1"/>
</dbReference>
<dbReference type="GO" id="GO:0005886">
    <property type="term" value="C:plasma membrane"/>
    <property type="evidence" value="ECO:0007669"/>
    <property type="project" value="UniProtKB-SubCell"/>
</dbReference>
<evidence type="ECO:0000256" key="3">
    <source>
        <dbReference type="ARBA" id="ARBA00022692"/>
    </source>
</evidence>
<dbReference type="EMBL" id="AE003849">
    <property type="protein sequence ID" value="AAF84089.1"/>
    <property type="molecule type" value="Genomic_DNA"/>
</dbReference>
<feature type="domain" description="CNNM transmembrane" evidence="12">
    <location>
        <begin position="11"/>
        <end position="212"/>
    </location>
</feature>
<dbReference type="STRING" id="160492.XF_1280"/>
<proteinExistence type="predicted"/>
<dbReference type="AlphaFoldDB" id="Q9PDU9"/>
<evidence type="ECO:0000256" key="10">
    <source>
        <dbReference type="SAM" id="Phobius"/>
    </source>
</evidence>
<feature type="transmembrane region" description="Helical" evidence="10">
    <location>
        <begin position="114"/>
        <end position="135"/>
    </location>
</feature>
<dbReference type="SMART" id="SM00116">
    <property type="entry name" value="CBS"/>
    <property type="match status" value="2"/>
</dbReference>
<dbReference type="SMART" id="SM01091">
    <property type="entry name" value="CorC_HlyC"/>
    <property type="match status" value="1"/>
</dbReference>
<evidence type="ECO:0000256" key="6">
    <source>
        <dbReference type="ARBA" id="ARBA00023122"/>
    </source>
</evidence>
<evidence type="ECO:0000313" key="13">
    <source>
        <dbReference type="EMBL" id="AAF84089.1"/>
    </source>
</evidence>
<evidence type="ECO:0000256" key="5">
    <source>
        <dbReference type="ARBA" id="ARBA00022989"/>
    </source>
</evidence>
<feature type="transmembrane region" description="Helical" evidence="10">
    <location>
        <begin position="20"/>
        <end position="40"/>
    </location>
</feature>
<dbReference type="InterPro" id="IPR002550">
    <property type="entry name" value="CNNM"/>
</dbReference>
<sequence length="453" mass="50522">MAYVLSWPRHLRKRRVFELLIVIALIFLNGFFAMSEMSLMTSRKSRLKQMANSSKHAAKALTLAQSPESFLSTVQIGITLIGILTGLFGGDAIGAAIGQWLTTLTPQLGEYTSIIGKTLSVALITFLTLIFGELVPKRLALTHSENIASTIAVPMSLLARIAAPGVWVLAKSTQLVLRVLGFGKIPSSAVTEEEIRMLVAESHEAGVIDDYERNMMNRVMRLGDRTADSLMTPRNRIAWLDNSADLGHNLEIMREHQFSRYPVYRSSDQDIVGILEVKSVITRLDSQTTLSLFQELCEPVFVSESTHALKLLEIFREEQQSMALVVDEYGEILGLVTISDLMGAVIGRLQNVENTDEDALMVTREDGSFLIDGTLPIEELREVLGAELPDAEENNYHTLAGMCISYFGRIPHVGEYFDWAGWRIEIVDLDGARIDKLLLQRLNKEKNHVVPHK</sequence>
<feature type="transmembrane region" description="Helical" evidence="10">
    <location>
        <begin position="76"/>
        <end position="102"/>
    </location>
</feature>
<evidence type="ECO:0000259" key="11">
    <source>
        <dbReference type="PROSITE" id="PS51371"/>
    </source>
</evidence>
<dbReference type="Gene3D" id="3.10.580.10">
    <property type="entry name" value="CBS-domain"/>
    <property type="match status" value="1"/>
</dbReference>
<dbReference type="InterPro" id="IPR005170">
    <property type="entry name" value="Transptr-assoc_dom"/>
</dbReference>
<dbReference type="Pfam" id="PF03471">
    <property type="entry name" value="CorC_HlyC"/>
    <property type="match status" value="1"/>
</dbReference>
<dbReference type="InterPro" id="IPR051676">
    <property type="entry name" value="UPF0053_domain"/>
</dbReference>
<dbReference type="SUPFAM" id="SSF54631">
    <property type="entry name" value="CBS-domain pair"/>
    <property type="match status" value="1"/>
</dbReference>
<keyword evidence="2" id="KW-1003">Cell membrane</keyword>
<evidence type="ECO:0000256" key="9">
    <source>
        <dbReference type="PROSITE-ProRule" id="PRU01193"/>
    </source>
</evidence>
<dbReference type="SUPFAM" id="SSF56176">
    <property type="entry name" value="FAD-binding/transporter-associated domain-like"/>
    <property type="match status" value="1"/>
</dbReference>
<dbReference type="PIR" id="F82702">
    <property type="entry name" value="F82702"/>
</dbReference>
<comment type="subcellular location">
    <subcellularLocation>
        <location evidence="1">Cell membrane</location>
        <topology evidence="1">Multi-pass membrane protein</topology>
    </subcellularLocation>
</comment>
<dbReference type="eggNOG" id="COG1253">
    <property type="taxonomic scope" value="Bacteria"/>
</dbReference>
<dbReference type="Proteomes" id="UP000000812">
    <property type="component" value="Chromosome"/>
</dbReference>
<dbReference type="GO" id="GO:0050660">
    <property type="term" value="F:flavin adenine dinucleotide binding"/>
    <property type="evidence" value="ECO:0007669"/>
    <property type="project" value="InterPro"/>
</dbReference>
<dbReference type="InterPro" id="IPR046342">
    <property type="entry name" value="CBS_dom_sf"/>
</dbReference>
<dbReference type="PROSITE" id="PS51371">
    <property type="entry name" value="CBS"/>
    <property type="match status" value="2"/>
</dbReference>
<name>Q9PDU9_XYLFA</name>
<dbReference type="KEGG" id="xfa:XF_1280"/>
<keyword evidence="3 9" id="KW-0812">Transmembrane</keyword>
<evidence type="ECO:0000256" key="4">
    <source>
        <dbReference type="ARBA" id="ARBA00022737"/>
    </source>
</evidence>
<reference evidence="13 14" key="1">
    <citation type="journal article" date="2000" name="Nature">
        <title>The genome sequence of the plant pathogen Xylella fastidiosa.</title>
        <authorList>
            <person name="Simpson A.J."/>
            <person name="Reinach F.C."/>
            <person name="Arruda P."/>
            <person name="Abreu F.A."/>
            <person name="Acencio M."/>
            <person name="Alvarenga R."/>
            <person name="Alves L.M."/>
            <person name="Araya J.E."/>
            <person name="Baia G.S."/>
            <person name="Baptista C.S."/>
            <person name="Barros M.H."/>
            <person name="Bonaccorsi E.D."/>
            <person name="Bordin S."/>
            <person name="Bove J.M."/>
            <person name="Briones M.R."/>
            <person name="Bueno M.R."/>
            <person name="Camargo A.A."/>
            <person name="Camargo L.E."/>
            <person name="Carraro D.M."/>
            <person name="Carrer H."/>
            <person name="Colauto N.B."/>
            <person name="Colombo C."/>
            <person name="Costa F.F."/>
            <person name="Costa M.C."/>
            <person name="Costa-Neto C.M."/>
            <person name="Coutinho L.L."/>
            <person name="Cristofani M."/>
            <person name="Dias-Neto E."/>
            <person name="Docena C."/>
            <person name="El-Dorry H."/>
            <person name="Facincani A.P."/>
            <person name="Ferreira A.J."/>
            <person name="Ferreira V.C."/>
            <person name="Ferro J.A."/>
            <person name="Fraga J.S."/>
            <person name="Franca S.C."/>
            <person name="Franco M.C."/>
            <person name="Frohme M."/>
            <person name="Furlan L.R."/>
            <person name="Garnier M."/>
            <person name="Goldman G.H."/>
            <person name="Goldman M.H."/>
            <person name="Gomes S.L."/>
            <person name="Gruber A."/>
            <person name="Ho P.L."/>
            <person name="Hoheisel J.D."/>
            <person name="Junqueira M.L."/>
            <person name="Kemper E.L."/>
            <person name="Kitajima J.P."/>
            <person name="Krieger J.E."/>
            <person name="Kuramae E.E."/>
            <person name="Laigret F."/>
            <person name="Lambais M.R."/>
            <person name="Leite L.C."/>
            <person name="Lemos E.G."/>
            <person name="Lemos M.V."/>
            <person name="Lopes S.A."/>
            <person name="Lopes C.R."/>
            <person name="Machado J.A."/>
            <person name="Machado M.A."/>
            <person name="Madeira A.M."/>
            <person name="Madeira H.M."/>
            <person name="Marino C.L."/>
            <person name="Marques M.V."/>
            <person name="Martins E.A."/>
            <person name="Martins E.M."/>
            <person name="Matsukuma A.Y."/>
            <person name="Menck C.F."/>
            <person name="Miracca E.C."/>
            <person name="Miyaki C.Y."/>
            <person name="Monteriro-Vitorello C.B."/>
            <person name="Moon D.H."/>
            <person name="Nagai M.A."/>
            <person name="Nascimento A.L."/>
            <person name="Netto L.E."/>
            <person name="Nhani A.Jr."/>
            <person name="Nobrega F.G."/>
            <person name="Nunes L.R."/>
            <person name="Oliveira M.A."/>
            <person name="de Oliveira M.C."/>
            <person name="de Oliveira R.C."/>
            <person name="Palmieri D.A."/>
            <person name="Paris A."/>
            <person name="Peixoto B.R."/>
            <person name="Pereira G.A."/>
            <person name="Pereira H.A.Jr."/>
            <person name="Pesquero J.B."/>
            <person name="Quaggio R.B."/>
            <person name="Roberto P.G."/>
            <person name="Rodrigues V."/>
            <person name="de M Rosa A.J."/>
            <person name="de Rosa V.E.Jr."/>
            <person name="de Sa R.G."/>
            <person name="Santelli R.V."/>
            <person name="Sawasaki H.E."/>
            <person name="da Silva A.C."/>
            <person name="da Silva A.M."/>
            <person name="da Silva F.R."/>
            <person name="da Silva W.A.Jr."/>
            <person name="da Silveira J.F."/>
            <person name="Silvestri M.L."/>
            <person name="Siqueira W.J."/>
            <person name="de Souza A.A."/>
            <person name="de Souza A.P."/>
            <person name="Terenzi M.F."/>
            <person name="Truffi D."/>
            <person name="Tsai S.M."/>
            <person name="Tsuhako M.H."/>
            <person name="Vallada H."/>
            <person name="Van Sluys M.A."/>
            <person name="Verjovski-Almeida S."/>
            <person name="Vettore A.L."/>
            <person name="Zago M.A."/>
            <person name="Zatz M."/>
            <person name="Meidanis J."/>
            <person name="Setubal J.C."/>
        </authorList>
    </citation>
    <scope>NUCLEOTIDE SEQUENCE [LARGE SCALE GENOMIC DNA]</scope>
    <source>
        <strain evidence="13 14">9a5c</strain>
    </source>
</reference>
<dbReference type="Pfam" id="PF01595">
    <property type="entry name" value="CNNM"/>
    <property type="match status" value="1"/>
</dbReference>
<protein>
    <recommendedName>
        <fullName evidence="15">Hemolysin</fullName>
    </recommendedName>
</protein>
<evidence type="ECO:0000256" key="1">
    <source>
        <dbReference type="ARBA" id="ARBA00004651"/>
    </source>
</evidence>
<keyword evidence="5 9" id="KW-1133">Transmembrane helix</keyword>
<accession>Q9PDU9</accession>
<dbReference type="InterPro" id="IPR000644">
    <property type="entry name" value="CBS_dom"/>
</dbReference>
<dbReference type="InterPro" id="IPR016169">
    <property type="entry name" value="FAD-bd_PCMH_sub2"/>
</dbReference>